<keyword evidence="6" id="KW-0325">Glycoprotein</keyword>
<comment type="caution">
    <text evidence="10">The sequence shown here is derived from an EMBL/GenBank/DDBJ whole genome shotgun (WGS) entry which is preliminary data.</text>
</comment>
<dbReference type="EC" id="3.1.1.-" evidence="9"/>
<dbReference type="OrthoDB" id="2425929at2759"/>
<feature type="signal peptide" evidence="9">
    <location>
        <begin position="1"/>
        <end position="25"/>
    </location>
</feature>
<comment type="similarity">
    <text evidence="9">Belongs to the carbohydrate esterase 1 (CE1) family.</text>
</comment>
<evidence type="ECO:0000256" key="8">
    <source>
        <dbReference type="ARBA" id="ARBA00023326"/>
    </source>
</evidence>
<evidence type="ECO:0000313" key="11">
    <source>
        <dbReference type="Proteomes" id="UP000807306"/>
    </source>
</evidence>
<keyword evidence="3 9" id="KW-0964">Secreted</keyword>
<dbReference type="Pfam" id="PF10503">
    <property type="entry name" value="Esterase_PHB"/>
    <property type="match status" value="1"/>
</dbReference>
<protein>
    <recommendedName>
        <fullName evidence="9">Carboxylic ester hydrolase</fullName>
        <ecNumber evidence="9">3.1.1.-</ecNumber>
    </recommendedName>
</protein>
<name>A0A9P6E8X2_9AGAR</name>
<reference evidence="10" key="1">
    <citation type="submission" date="2020-11" db="EMBL/GenBank/DDBJ databases">
        <authorList>
            <consortium name="DOE Joint Genome Institute"/>
            <person name="Ahrendt S."/>
            <person name="Riley R."/>
            <person name="Andreopoulos W."/>
            <person name="Labutti K."/>
            <person name="Pangilinan J."/>
            <person name="Ruiz-Duenas F.J."/>
            <person name="Barrasa J.M."/>
            <person name="Sanchez-Garcia M."/>
            <person name="Camarero S."/>
            <person name="Miyauchi S."/>
            <person name="Serrano A."/>
            <person name="Linde D."/>
            <person name="Babiker R."/>
            <person name="Drula E."/>
            <person name="Ayuso-Fernandez I."/>
            <person name="Pacheco R."/>
            <person name="Padilla G."/>
            <person name="Ferreira P."/>
            <person name="Barriuso J."/>
            <person name="Kellner H."/>
            <person name="Castanera R."/>
            <person name="Alfaro M."/>
            <person name="Ramirez L."/>
            <person name="Pisabarro A.G."/>
            <person name="Kuo A."/>
            <person name="Tritt A."/>
            <person name="Lipzen A."/>
            <person name="He G."/>
            <person name="Yan M."/>
            <person name="Ng V."/>
            <person name="Cullen D."/>
            <person name="Martin F."/>
            <person name="Rosso M.-N."/>
            <person name="Henrissat B."/>
            <person name="Hibbett D."/>
            <person name="Martinez A.T."/>
            <person name="Grigoriev I.V."/>
        </authorList>
    </citation>
    <scope>NUCLEOTIDE SEQUENCE</scope>
    <source>
        <strain evidence="10">CBS 506.95</strain>
    </source>
</reference>
<keyword evidence="4 9" id="KW-0732">Signal</keyword>
<accession>A0A9P6E8X2</accession>
<comment type="function">
    <text evidence="9">Esterase involved in the hydrolysis of xylan, a major structural heterogeneous polysaccharide found in plant biomass representing the second most abundant polysaccharide in the biosphere, after cellulose.</text>
</comment>
<dbReference type="InterPro" id="IPR029058">
    <property type="entry name" value="AB_hydrolase_fold"/>
</dbReference>
<keyword evidence="2 9" id="KW-0719">Serine esterase</keyword>
<evidence type="ECO:0000256" key="2">
    <source>
        <dbReference type="ARBA" id="ARBA00022487"/>
    </source>
</evidence>
<evidence type="ECO:0000256" key="9">
    <source>
        <dbReference type="RuleBase" id="RU367147"/>
    </source>
</evidence>
<keyword evidence="8 9" id="KW-0624">Polysaccharide degradation</keyword>
<organism evidence="10 11">
    <name type="scientific">Crepidotus variabilis</name>
    <dbReference type="NCBI Taxonomy" id="179855"/>
    <lineage>
        <taxon>Eukaryota</taxon>
        <taxon>Fungi</taxon>
        <taxon>Dikarya</taxon>
        <taxon>Basidiomycota</taxon>
        <taxon>Agaricomycotina</taxon>
        <taxon>Agaricomycetes</taxon>
        <taxon>Agaricomycetidae</taxon>
        <taxon>Agaricales</taxon>
        <taxon>Agaricineae</taxon>
        <taxon>Crepidotaceae</taxon>
        <taxon>Crepidotus</taxon>
    </lineage>
</organism>
<dbReference type="EMBL" id="MU157898">
    <property type="protein sequence ID" value="KAF9524484.1"/>
    <property type="molecule type" value="Genomic_DNA"/>
</dbReference>
<dbReference type="Gene3D" id="3.40.50.1820">
    <property type="entry name" value="alpha/beta hydrolase"/>
    <property type="match status" value="1"/>
</dbReference>
<dbReference type="GO" id="GO:0052689">
    <property type="term" value="F:carboxylic ester hydrolase activity"/>
    <property type="evidence" value="ECO:0007669"/>
    <property type="project" value="UniProtKB-KW"/>
</dbReference>
<evidence type="ECO:0000313" key="10">
    <source>
        <dbReference type="EMBL" id="KAF9524484.1"/>
    </source>
</evidence>
<dbReference type="InterPro" id="IPR010126">
    <property type="entry name" value="Esterase_phb"/>
</dbReference>
<evidence type="ECO:0000256" key="4">
    <source>
        <dbReference type="ARBA" id="ARBA00022729"/>
    </source>
</evidence>
<dbReference type="AlphaFoldDB" id="A0A9P6E8X2"/>
<keyword evidence="11" id="KW-1185">Reference proteome</keyword>
<dbReference type="PANTHER" id="PTHR43037:SF3">
    <property type="entry name" value="FERULOYL ESTERASE B"/>
    <property type="match status" value="1"/>
</dbReference>
<evidence type="ECO:0000256" key="1">
    <source>
        <dbReference type="ARBA" id="ARBA00004613"/>
    </source>
</evidence>
<dbReference type="SUPFAM" id="SSF53474">
    <property type="entry name" value="alpha/beta-Hydrolases"/>
    <property type="match status" value="2"/>
</dbReference>
<proteinExistence type="inferred from homology"/>
<keyword evidence="7 9" id="KW-0119">Carbohydrate metabolism</keyword>
<evidence type="ECO:0000256" key="3">
    <source>
        <dbReference type="ARBA" id="ARBA00022525"/>
    </source>
</evidence>
<dbReference type="GO" id="GO:0045493">
    <property type="term" value="P:xylan catabolic process"/>
    <property type="evidence" value="ECO:0007669"/>
    <property type="project" value="UniProtKB-UniRule"/>
</dbReference>
<evidence type="ECO:0000256" key="6">
    <source>
        <dbReference type="ARBA" id="ARBA00023180"/>
    </source>
</evidence>
<dbReference type="GO" id="GO:0005576">
    <property type="term" value="C:extracellular region"/>
    <property type="evidence" value="ECO:0007669"/>
    <property type="project" value="UniProtKB-SubCell"/>
</dbReference>
<dbReference type="Proteomes" id="UP000807306">
    <property type="component" value="Unassembled WGS sequence"/>
</dbReference>
<dbReference type="NCBIfam" id="TIGR01840">
    <property type="entry name" value="esterase_phb"/>
    <property type="match status" value="1"/>
</dbReference>
<comment type="subcellular location">
    <subcellularLocation>
        <location evidence="1 9">Secreted</location>
    </subcellularLocation>
</comment>
<feature type="chain" id="PRO_5040537039" description="Carboxylic ester hydrolase" evidence="9">
    <location>
        <begin position="26"/>
        <end position="298"/>
    </location>
</feature>
<keyword evidence="5 9" id="KW-0378">Hydrolase</keyword>
<dbReference type="InterPro" id="IPR050955">
    <property type="entry name" value="Plant_Biomass_Hydrol_Est"/>
</dbReference>
<evidence type="ECO:0000256" key="7">
    <source>
        <dbReference type="ARBA" id="ARBA00023277"/>
    </source>
</evidence>
<dbReference type="PANTHER" id="PTHR43037">
    <property type="entry name" value="UNNAMED PRODUCT-RELATED"/>
    <property type="match status" value="1"/>
</dbReference>
<gene>
    <name evidence="10" type="ORF">CPB83DRAFT_820057</name>
</gene>
<evidence type="ECO:0000256" key="5">
    <source>
        <dbReference type="ARBA" id="ARBA00022801"/>
    </source>
</evidence>
<sequence>MHIPVPVIHLFATVLISLPITLVTAASLKAVSHFGSNPTNIQMNIYVPDKLAANPPVILAMHPCGGNAQGYYGMTKLPSYANKYGFILIYPQTTHDFNCWDVATNASLTHGGNGDSAGLVSMVNYVIMTYKADPKRVFATGSSSGAMETNNLAGAYPDVFAGGASFSGFPYGCRRGASSSSPISDTGCPLGQVVKTQQGWMDELKKGFPGYTGSYPKMFIAHGTADNLVVFSCYTQQMMQWSAAHNITLSKEVTNAPSSGYTEQIYGDGTKLLGIVQQNGQHFTPYQEEMVLKFFGII</sequence>